<dbReference type="Proteomes" id="UP000324800">
    <property type="component" value="Unassembled WGS sequence"/>
</dbReference>
<dbReference type="AlphaFoldDB" id="A0A5J4WBH5"/>
<organism evidence="1 2">
    <name type="scientific">Streblomastix strix</name>
    <dbReference type="NCBI Taxonomy" id="222440"/>
    <lineage>
        <taxon>Eukaryota</taxon>
        <taxon>Metamonada</taxon>
        <taxon>Preaxostyla</taxon>
        <taxon>Oxymonadida</taxon>
        <taxon>Streblomastigidae</taxon>
        <taxon>Streblomastix</taxon>
    </lineage>
</organism>
<sequence length="94" mass="10774">MQVAAAVSDVVLRGLQARIDYKQDWNTISKDTIKQATRVHKNELAIQYFGMIDENKVEFAKRIGNLYNQVAQATYREKQLQVLALGYDGQIQQD</sequence>
<evidence type="ECO:0000313" key="1">
    <source>
        <dbReference type="EMBL" id="KAA6391709.1"/>
    </source>
</evidence>
<name>A0A5J4WBH5_9EUKA</name>
<gene>
    <name evidence="1" type="ORF">EZS28_012764</name>
</gene>
<protein>
    <submittedName>
        <fullName evidence="1">Uncharacterized protein</fullName>
    </submittedName>
</protein>
<accession>A0A5J4WBH5</accession>
<comment type="caution">
    <text evidence="1">The sequence shown here is derived from an EMBL/GenBank/DDBJ whole genome shotgun (WGS) entry which is preliminary data.</text>
</comment>
<dbReference type="EMBL" id="SNRW01002788">
    <property type="protein sequence ID" value="KAA6391709.1"/>
    <property type="molecule type" value="Genomic_DNA"/>
</dbReference>
<evidence type="ECO:0000313" key="2">
    <source>
        <dbReference type="Proteomes" id="UP000324800"/>
    </source>
</evidence>
<proteinExistence type="predicted"/>
<reference evidence="1 2" key="1">
    <citation type="submission" date="2019-03" db="EMBL/GenBank/DDBJ databases">
        <title>Single cell metagenomics reveals metabolic interactions within the superorganism composed of flagellate Streblomastix strix and complex community of Bacteroidetes bacteria on its surface.</title>
        <authorList>
            <person name="Treitli S.C."/>
            <person name="Kolisko M."/>
            <person name="Husnik F."/>
            <person name="Keeling P."/>
            <person name="Hampl V."/>
        </authorList>
    </citation>
    <scope>NUCLEOTIDE SEQUENCE [LARGE SCALE GENOMIC DNA]</scope>
    <source>
        <strain evidence="1">ST1C</strain>
    </source>
</reference>